<evidence type="ECO:0000313" key="2">
    <source>
        <dbReference type="Proteomes" id="UP000499080"/>
    </source>
</evidence>
<dbReference type="AlphaFoldDB" id="A0A4Y2FWM7"/>
<comment type="caution">
    <text evidence="1">The sequence shown here is derived from an EMBL/GenBank/DDBJ whole genome shotgun (WGS) entry which is preliminary data.</text>
</comment>
<gene>
    <name evidence="1" type="ORF">AVEN_211961_1</name>
</gene>
<protein>
    <submittedName>
        <fullName evidence="1">Uncharacterized protein</fullName>
    </submittedName>
</protein>
<name>A0A4Y2FWM7_ARAVE</name>
<accession>A0A4Y2FWM7</accession>
<dbReference type="EMBL" id="BGPR01001116">
    <property type="protein sequence ID" value="GBM45890.1"/>
    <property type="molecule type" value="Genomic_DNA"/>
</dbReference>
<reference evidence="1 2" key="1">
    <citation type="journal article" date="2019" name="Sci. Rep.">
        <title>Orb-weaving spider Araneus ventricosus genome elucidates the spidroin gene catalogue.</title>
        <authorList>
            <person name="Kono N."/>
            <person name="Nakamura H."/>
            <person name="Ohtoshi R."/>
            <person name="Moran D.A.P."/>
            <person name="Shinohara A."/>
            <person name="Yoshida Y."/>
            <person name="Fujiwara M."/>
            <person name="Mori M."/>
            <person name="Tomita M."/>
            <person name="Arakawa K."/>
        </authorList>
    </citation>
    <scope>NUCLEOTIDE SEQUENCE [LARGE SCALE GENOMIC DNA]</scope>
</reference>
<keyword evidence="2" id="KW-1185">Reference proteome</keyword>
<dbReference type="Proteomes" id="UP000499080">
    <property type="component" value="Unassembled WGS sequence"/>
</dbReference>
<sequence length="117" mass="13460">MLTALIYLSPNRLLDRSTRHSVSSMRRSCRLRHPVYDDYTNEEKTIRRSRTPCVMPLLIDDEENVMDRYHTSYATAVLGRSTCGNLIGSLFHFDTDSVEDDSFLYIQANTTLVSPKP</sequence>
<organism evidence="1 2">
    <name type="scientific">Araneus ventricosus</name>
    <name type="common">Orbweaver spider</name>
    <name type="synonym">Epeira ventricosa</name>
    <dbReference type="NCBI Taxonomy" id="182803"/>
    <lineage>
        <taxon>Eukaryota</taxon>
        <taxon>Metazoa</taxon>
        <taxon>Ecdysozoa</taxon>
        <taxon>Arthropoda</taxon>
        <taxon>Chelicerata</taxon>
        <taxon>Arachnida</taxon>
        <taxon>Araneae</taxon>
        <taxon>Araneomorphae</taxon>
        <taxon>Entelegynae</taxon>
        <taxon>Araneoidea</taxon>
        <taxon>Araneidae</taxon>
        <taxon>Araneus</taxon>
    </lineage>
</organism>
<evidence type="ECO:0000313" key="1">
    <source>
        <dbReference type="EMBL" id="GBM45890.1"/>
    </source>
</evidence>
<proteinExistence type="predicted"/>